<feature type="compositionally biased region" description="Pro residues" evidence="7">
    <location>
        <begin position="222"/>
        <end position="232"/>
    </location>
</feature>
<feature type="region of interest" description="Disordered" evidence="7">
    <location>
        <begin position="218"/>
        <end position="257"/>
    </location>
</feature>
<dbReference type="InterPro" id="IPR029062">
    <property type="entry name" value="Class_I_gatase-like"/>
</dbReference>
<feature type="region of interest" description="Disordered" evidence="7">
    <location>
        <begin position="182"/>
        <end position="205"/>
    </location>
</feature>
<keyword evidence="4" id="KW-0315">Glutamine amidotransferase</keyword>
<dbReference type="PANTHER" id="PTHR31559">
    <property type="entry name" value="PYRIDOXAL 5'-PHOSPHATE SYNTHASE SUBUNIT SNO"/>
    <property type="match status" value="1"/>
</dbReference>
<dbReference type="InterPro" id="IPR021196">
    <property type="entry name" value="PdxT/SNO_CS"/>
</dbReference>
<comment type="similarity">
    <text evidence="1">Belongs to the glutaminase PdxT/SNO family.</text>
</comment>
<dbReference type="PROSITE" id="PS01236">
    <property type="entry name" value="PDXT_SNO_1"/>
    <property type="match status" value="1"/>
</dbReference>
<dbReference type="EMBL" id="JAACJM010000002">
    <property type="protein sequence ID" value="KAF5374329.1"/>
    <property type="molecule type" value="Genomic_DNA"/>
</dbReference>
<dbReference type="GO" id="GO:0042823">
    <property type="term" value="P:pyridoxal phosphate biosynthetic process"/>
    <property type="evidence" value="ECO:0007669"/>
    <property type="project" value="InterPro"/>
</dbReference>
<evidence type="ECO:0000256" key="6">
    <source>
        <dbReference type="ARBA" id="ARBA00049534"/>
    </source>
</evidence>
<dbReference type="GO" id="GO:1903600">
    <property type="term" value="C:glutaminase complex"/>
    <property type="evidence" value="ECO:0007669"/>
    <property type="project" value="TreeGrafter"/>
</dbReference>
<dbReference type="PANTHER" id="PTHR31559:SF0">
    <property type="entry name" value="PYRIDOXAL 5'-PHOSPHATE SYNTHASE SUBUNIT SNO1-RELATED"/>
    <property type="match status" value="1"/>
</dbReference>
<feature type="compositionally biased region" description="Pro residues" evidence="7">
    <location>
        <begin position="184"/>
        <end position="203"/>
    </location>
</feature>
<name>A0A8H5GZZ7_9AGAR</name>
<keyword evidence="5" id="KW-0456">Lyase</keyword>
<evidence type="ECO:0000256" key="1">
    <source>
        <dbReference type="ARBA" id="ARBA00008345"/>
    </source>
</evidence>
<dbReference type="EC" id="3.5.1.2" evidence="2"/>
<gene>
    <name evidence="8" type="ORF">D9758_004601</name>
</gene>
<dbReference type="GO" id="GO:0016829">
    <property type="term" value="F:lyase activity"/>
    <property type="evidence" value="ECO:0007669"/>
    <property type="project" value="UniProtKB-KW"/>
</dbReference>
<evidence type="ECO:0000313" key="8">
    <source>
        <dbReference type="EMBL" id="KAF5374329.1"/>
    </source>
</evidence>
<dbReference type="Proteomes" id="UP000559256">
    <property type="component" value="Unassembled WGS sequence"/>
</dbReference>
<dbReference type="PROSITE" id="PS51130">
    <property type="entry name" value="PDXT_SNO_2"/>
    <property type="match status" value="1"/>
</dbReference>
<dbReference type="InterPro" id="IPR002161">
    <property type="entry name" value="PdxT/SNO"/>
</dbReference>
<dbReference type="GO" id="GO:0005829">
    <property type="term" value="C:cytosol"/>
    <property type="evidence" value="ECO:0007669"/>
    <property type="project" value="TreeGrafter"/>
</dbReference>
<evidence type="ECO:0000256" key="3">
    <source>
        <dbReference type="ARBA" id="ARBA00022801"/>
    </source>
</evidence>
<dbReference type="Gene3D" id="3.40.50.880">
    <property type="match status" value="1"/>
</dbReference>
<proteinExistence type="inferred from homology"/>
<reference evidence="8 9" key="1">
    <citation type="journal article" date="2020" name="ISME J.">
        <title>Uncovering the hidden diversity of litter-decomposition mechanisms in mushroom-forming fungi.</title>
        <authorList>
            <person name="Floudas D."/>
            <person name="Bentzer J."/>
            <person name="Ahren D."/>
            <person name="Johansson T."/>
            <person name="Persson P."/>
            <person name="Tunlid A."/>
        </authorList>
    </citation>
    <scope>NUCLEOTIDE SEQUENCE [LARGE SCALE GENOMIC DNA]</scope>
    <source>
        <strain evidence="8 9">CBS 291.85</strain>
    </source>
</reference>
<comment type="catalytic activity">
    <reaction evidence="6">
        <text>L-glutamine + H2O = L-glutamate + NH4(+)</text>
        <dbReference type="Rhea" id="RHEA:15889"/>
        <dbReference type="ChEBI" id="CHEBI:15377"/>
        <dbReference type="ChEBI" id="CHEBI:28938"/>
        <dbReference type="ChEBI" id="CHEBI:29985"/>
        <dbReference type="ChEBI" id="CHEBI:58359"/>
        <dbReference type="EC" id="3.5.1.2"/>
    </reaction>
</comment>
<dbReference type="OrthoDB" id="2039at2759"/>
<feature type="compositionally biased region" description="Low complexity" evidence="7">
    <location>
        <begin position="233"/>
        <end position="247"/>
    </location>
</feature>
<protein>
    <recommendedName>
        <fullName evidence="2">glutaminase</fullName>
        <ecNumber evidence="2">3.5.1.2</ecNumber>
    </recommendedName>
</protein>
<sequence>MLNGTGYASSVTIGILVGRTDLSRSSSFASRCHLPPSPSLILLPSFVRCPSAALQGAFAEYQTALEKLHLRDVGVKVRVVLVRTNEDLDICHALIIPGGESTTISIDAQRSGLFQPLKDFIHIQRKPVWGTCADGRTRVVGWDGGGGWEEWVGVAVSGLRDSETPFIGMFICAPVILSFDQPSQPSPSFSPSPLSSSPPPPPIRIIARLSPDAVLHASGLPLPLPQPVPVPTPSTSSSASPSIPNSHPDADAGPDPY</sequence>
<comment type="caution">
    <text evidence="8">The sequence shown here is derived from an EMBL/GenBank/DDBJ whole genome shotgun (WGS) entry which is preliminary data.</text>
</comment>
<evidence type="ECO:0000313" key="9">
    <source>
        <dbReference type="Proteomes" id="UP000559256"/>
    </source>
</evidence>
<dbReference type="SUPFAM" id="SSF52317">
    <property type="entry name" value="Class I glutamine amidotransferase-like"/>
    <property type="match status" value="1"/>
</dbReference>
<evidence type="ECO:0000256" key="2">
    <source>
        <dbReference type="ARBA" id="ARBA00012918"/>
    </source>
</evidence>
<evidence type="ECO:0000256" key="4">
    <source>
        <dbReference type="ARBA" id="ARBA00022962"/>
    </source>
</evidence>
<dbReference type="Pfam" id="PF01174">
    <property type="entry name" value="SNO"/>
    <property type="match status" value="1"/>
</dbReference>
<organism evidence="8 9">
    <name type="scientific">Tetrapyrgos nigripes</name>
    <dbReference type="NCBI Taxonomy" id="182062"/>
    <lineage>
        <taxon>Eukaryota</taxon>
        <taxon>Fungi</taxon>
        <taxon>Dikarya</taxon>
        <taxon>Basidiomycota</taxon>
        <taxon>Agaricomycotina</taxon>
        <taxon>Agaricomycetes</taxon>
        <taxon>Agaricomycetidae</taxon>
        <taxon>Agaricales</taxon>
        <taxon>Marasmiineae</taxon>
        <taxon>Marasmiaceae</taxon>
        <taxon>Tetrapyrgos</taxon>
    </lineage>
</organism>
<accession>A0A8H5GZZ7</accession>
<dbReference type="AlphaFoldDB" id="A0A8H5GZZ7"/>
<keyword evidence="3" id="KW-0378">Hydrolase</keyword>
<dbReference type="GO" id="GO:0008614">
    <property type="term" value="P:pyridoxine metabolic process"/>
    <property type="evidence" value="ECO:0007669"/>
    <property type="project" value="TreeGrafter"/>
</dbReference>
<evidence type="ECO:0000256" key="5">
    <source>
        <dbReference type="ARBA" id="ARBA00023239"/>
    </source>
</evidence>
<keyword evidence="9" id="KW-1185">Reference proteome</keyword>
<dbReference type="GO" id="GO:0004359">
    <property type="term" value="F:glutaminase activity"/>
    <property type="evidence" value="ECO:0007669"/>
    <property type="project" value="UniProtKB-EC"/>
</dbReference>
<evidence type="ECO:0000256" key="7">
    <source>
        <dbReference type="SAM" id="MobiDB-lite"/>
    </source>
</evidence>